<keyword evidence="2" id="KW-1185">Reference proteome</keyword>
<dbReference type="AlphaFoldDB" id="A0AAE1AL00"/>
<dbReference type="Proteomes" id="UP001283361">
    <property type="component" value="Unassembled WGS sequence"/>
</dbReference>
<evidence type="ECO:0000313" key="2">
    <source>
        <dbReference type="Proteomes" id="UP001283361"/>
    </source>
</evidence>
<name>A0AAE1AL00_9GAST</name>
<sequence>MKEERKEDEKDEERDVDSNGDFVVQLFTSEVFASDTDRLNLVESLIAPVFHTGLTSVLVQPRTDLISDVMLKVRLLAAGYLGLSKHALSHGSQSELVVVAGQSGDLARARRV</sequence>
<proteinExistence type="predicted"/>
<reference evidence="1" key="1">
    <citation type="journal article" date="2023" name="G3 (Bethesda)">
        <title>A reference genome for the long-term kleptoplast-retaining sea slug Elysia crispata morphotype clarki.</title>
        <authorList>
            <person name="Eastman K.E."/>
            <person name="Pendleton A.L."/>
            <person name="Shaikh M.A."/>
            <person name="Suttiyut T."/>
            <person name="Ogas R."/>
            <person name="Tomko P."/>
            <person name="Gavelis G."/>
            <person name="Widhalm J.R."/>
            <person name="Wisecaver J.H."/>
        </authorList>
    </citation>
    <scope>NUCLEOTIDE SEQUENCE</scope>
    <source>
        <strain evidence="1">ECLA1</strain>
    </source>
</reference>
<evidence type="ECO:0000313" key="1">
    <source>
        <dbReference type="EMBL" id="KAK3789815.1"/>
    </source>
</evidence>
<dbReference type="EMBL" id="JAWDGP010001628">
    <property type="protein sequence ID" value="KAK3789815.1"/>
    <property type="molecule type" value="Genomic_DNA"/>
</dbReference>
<accession>A0AAE1AL00</accession>
<gene>
    <name evidence="1" type="ORF">RRG08_036108</name>
</gene>
<comment type="caution">
    <text evidence="1">The sequence shown here is derived from an EMBL/GenBank/DDBJ whole genome shotgun (WGS) entry which is preliminary data.</text>
</comment>
<protein>
    <submittedName>
        <fullName evidence="1">Uncharacterized protein</fullName>
    </submittedName>
</protein>
<organism evidence="1 2">
    <name type="scientific">Elysia crispata</name>
    <name type="common">lettuce slug</name>
    <dbReference type="NCBI Taxonomy" id="231223"/>
    <lineage>
        <taxon>Eukaryota</taxon>
        <taxon>Metazoa</taxon>
        <taxon>Spiralia</taxon>
        <taxon>Lophotrochozoa</taxon>
        <taxon>Mollusca</taxon>
        <taxon>Gastropoda</taxon>
        <taxon>Heterobranchia</taxon>
        <taxon>Euthyneura</taxon>
        <taxon>Panpulmonata</taxon>
        <taxon>Sacoglossa</taxon>
        <taxon>Placobranchoidea</taxon>
        <taxon>Plakobranchidae</taxon>
        <taxon>Elysia</taxon>
    </lineage>
</organism>